<evidence type="ECO:0000313" key="5">
    <source>
        <dbReference type="EMBL" id="MBR7796394.1"/>
    </source>
</evidence>
<evidence type="ECO:0000256" key="3">
    <source>
        <dbReference type="SAM" id="SignalP"/>
    </source>
</evidence>
<evidence type="ECO:0000256" key="2">
    <source>
        <dbReference type="SAM" id="MobiDB-lite"/>
    </source>
</evidence>
<feature type="region of interest" description="Disordered" evidence="2">
    <location>
        <begin position="22"/>
        <end position="53"/>
    </location>
</feature>
<dbReference type="InterPro" id="IPR029051">
    <property type="entry name" value="DUF4352"/>
</dbReference>
<comment type="caution">
    <text evidence="5">The sequence shown here is derived from an EMBL/GenBank/DDBJ whole genome shotgun (WGS) entry which is preliminary data.</text>
</comment>
<feature type="domain" description="DUF4352" evidence="4">
    <location>
        <begin position="75"/>
        <end position="180"/>
    </location>
</feature>
<feature type="signal peptide" evidence="3">
    <location>
        <begin position="1"/>
        <end position="22"/>
    </location>
</feature>
<feature type="chain" id="PRO_5036999108" evidence="3">
    <location>
        <begin position="23"/>
        <end position="197"/>
    </location>
</feature>
<dbReference type="EMBL" id="JAGSOT010000026">
    <property type="protein sequence ID" value="MBR7796394.1"/>
    <property type="molecule type" value="Genomic_DNA"/>
</dbReference>
<proteinExistence type="predicted"/>
<dbReference type="Pfam" id="PF11611">
    <property type="entry name" value="DUF4352"/>
    <property type="match status" value="1"/>
</dbReference>
<dbReference type="AlphaFoldDB" id="A0A941DWG3"/>
<feature type="compositionally biased region" description="Basic and acidic residues" evidence="2">
    <location>
        <begin position="28"/>
        <end position="53"/>
    </location>
</feature>
<protein>
    <submittedName>
        <fullName evidence="5">DUF4352 domain-containing protein</fullName>
    </submittedName>
</protein>
<accession>A0A941DWG3</accession>
<organism evidence="5 6">
    <name type="scientific">Virgibacillus salarius</name>
    <dbReference type="NCBI Taxonomy" id="447199"/>
    <lineage>
        <taxon>Bacteria</taxon>
        <taxon>Bacillati</taxon>
        <taxon>Bacillota</taxon>
        <taxon>Bacilli</taxon>
        <taxon>Bacillales</taxon>
        <taxon>Bacillaceae</taxon>
        <taxon>Virgibacillus</taxon>
    </lineage>
</organism>
<keyword evidence="6" id="KW-1185">Reference proteome</keyword>
<evidence type="ECO:0000313" key="6">
    <source>
        <dbReference type="Proteomes" id="UP000675284"/>
    </source>
</evidence>
<evidence type="ECO:0000256" key="1">
    <source>
        <dbReference type="ARBA" id="ARBA00022729"/>
    </source>
</evidence>
<dbReference type="RefSeq" id="WP_166530381.1">
    <property type="nucleotide sequence ID" value="NZ_JAGSOT010000026.1"/>
</dbReference>
<dbReference type="Proteomes" id="UP000675284">
    <property type="component" value="Unassembled WGS sequence"/>
</dbReference>
<gene>
    <name evidence="5" type="ORF">KCX74_10140</name>
</gene>
<dbReference type="Gene3D" id="2.60.40.1240">
    <property type="match status" value="1"/>
</dbReference>
<name>A0A941DWG3_9BACI</name>
<reference evidence="5" key="1">
    <citation type="submission" date="2021-04" db="EMBL/GenBank/DDBJ databases">
        <title>Isolation and polyphasic classification of algal microorganism.</title>
        <authorList>
            <person name="Wang S."/>
        </authorList>
    </citation>
    <scope>NUCLEOTIDE SEQUENCE</scope>
    <source>
        <strain evidence="5">720a</strain>
    </source>
</reference>
<sequence length="197" mass="22139">MKKLLVLLVLLAVIVVAGCSDNDEGDNKEEKDDNKEQATETNDDNNKRKDAEDKKVYQIGETATITSDLYDFPYEVTVNDFELTSKPINGIDLEQFGYTSEEGGQFAVINATIKNISDQPFVPNEMISAQLVSESIGLNSEDEDFFLERNEELNPGEEITGDLVYISSDFNKDNVLYLVYEYMASNEETKFELPVSS</sequence>
<evidence type="ECO:0000259" key="4">
    <source>
        <dbReference type="Pfam" id="PF11611"/>
    </source>
</evidence>
<dbReference type="PROSITE" id="PS51257">
    <property type="entry name" value="PROKAR_LIPOPROTEIN"/>
    <property type="match status" value="1"/>
</dbReference>
<keyword evidence="1 3" id="KW-0732">Signal</keyword>
<dbReference type="InterPro" id="IPR029050">
    <property type="entry name" value="Immunoprotect_excell_Ig-like"/>
</dbReference>